<reference evidence="2" key="1">
    <citation type="journal article" date="2021" name="Nat. Commun.">
        <title>Genetic determinants of endophytism in the Arabidopsis root mycobiome.</title>
        <authorList>
            <person name="Mesny F."/>
            <person name="Miyauchi S."/>
            <person name="Thiergart T."/>
            <person name="Pickel B."/>
            <person name="Atanasova L."/>
            <person name="Karlsson M."/>
            <person name="Huettel B."/>
            <person name="Barry K.W."/>
            <person name="Haridas S."/>
            <person name="Chen C."/>
            <person name="Bauer D."/>
            <person name="Andreopoulos W."/>
            <person name="Pangilinan J."/>
            <person name="LaButti K."/>
            <person name="Riley R."/>
            <person name="Lipzen A."/>
            <person name="Clum A."/>
            <person name="Drula E."/>
            <person name="Henrissat B."/>
            <person name="Kohler A."/>
            <person name="Grigoriev I.V."/>
            <person name="Martin F.M."/>
            <person name="Hacquard S."/>
        </authorList>
    </citation>
    <scope>NUCLEOTIDE SEQUENCE</scope>
    <source>
        <strain evidence="2">MPI-CAGE-AT-0021</strain>
    </source>
</reference>
<name>A0A9P9E2Q3_9HYPO</name>
<protein>
    <submittedName>
        <fullName evidence="2">Uncharacterized protein</fullName>
    </submittedName>
</protein>
<dbReference type="EMBL" id="JAGMUU010000021">
    <property type="protein sequence ID" value="KAH7129652.1"/>
    <property type="molecule type" value="Genomic_DNA"/>
</dbReference>
<evidence type="ECO:0000313" key="2">
    <source>
        <dbReference type="EMBL" id="KAH7129652.1"/>
    </source>
</evidence>
<organism evidence="2 3">
    <name type="scientific">Dactylonectria estremocensis</name>
    <dbReference type="NCBI Taxonomy" id="1079267"/>
    <lineage>
        <taxon>Eukaryota</taxon>
        <taxon>Fungi</taxon>
        <taxon>Dikarya</taxon>
        <taxon>Ascomycota</taxon>
        <taxon>Pezizomycotina</taxon>
        <taxon>Sordariomycetes</taxon>
        <taxon>Hypocreomycetidae</taxon>
        <taxon>Hypocreales</taxon>
        <taxon>Nectriaceae</taxon>
        <taxon>Dactylonectria</taxon>
    </lineage>
</organism>
<feature type="non-terminal residue" evidence="2">
    <location>
        <position position="1"/>
    </location>
</feature>
<dbReference type="OrthoDB" id="3522001at2759"/>
<proteinExistence type="predicted"/>
<sequence>YHILVYLLYKAAVRPGGAIETHFRRIHYIKGETLKAIKQLRSSWTLRDLMNIAPLDDSSKVIAELAAQWGYSCKSYIYITISHKNALTHCAQHKPRISKANAPAWKERTRYWIVRAYSNSDSTIALKSAAINSIMDRMIANSKAELLEEDTKKNEHSDRQEGINYDLT</sequence>
<accession>A0A9P9E2Q3</accession>
<keyword evidence="3" id="KW-1185">Reference proteome</keyword>
<dbReference type="AlphaFoldDB" id="A0A9P9E2Q3"/>
<feature type="region of interest" description="Disordered" evidence="1">
    <location>
        <begin position="149"/>
        <end position="168"/>
    </location>
</feature>
<evidence type="ECO:0000313" key="3">
    <source>
        <dbReference type="Proteomes" id="UP000717696"/>
    </source>
</evidence>
<gene>
    <name evidence="2" type="ORF">B0J13DRAFT_453557</name>
</gene>
<feature type="compositionally biased region" description="Basic and acidic residues" evidence="1">
    <location>
        <begin position="149"/>
        <end position="161"/>
    </location>
</feature>
<comment type="caution">
    <text evidence="2">The sequence shown here is derived from an EMBL/GenBank/DDBJ whole genome shotgun (WGS) entry which is preliminary data.</text>
</comment>
<dbReference type="Proteomes" id="UP000717696">
    <property type="component" value="Unassembled WGS sequence"/>
</dbReference>
<evidence type="ECO:0000256" key="1">
    <source>
        <dbReference type="SAM" id="MobiDB-lite"/>
    </source>
</evidence>